<gene>
    <name evidence="3" type="ORF">HK12_12515</name>
</gene>
<dbReference type="InterPro" id="IPR003767">
    <property type="entry name" value="Malate/L-lactate_DH-like"/>
</dbReference>
<protein>
    <submittedName>
        <fullName evidence="3">Oxidoreductase</fullName>
    </submittedName>
</protein>
<dbReference type="Gene3D" id="1.10.1530.10">
    <property type="match status" value="1"/>
</dbReference>
<dbReference type="RefSeq" id="WP_086553133.1">
    <property type="nucleotide sequence ID" value="NZ_JOMO01000055.1"/>
</dbReference>
<evidence type="ECO:0000256" key="2">
    <source>
        <dbReference type="ARBA" id="ARBA00023002"/>
    </source>
</evidence>
<evidence type="ECO:0000313" key="4">
    <source>
        <dbReference type="Proteomes" id="UP000194639"/>
    </source>
</evidence>
<comment type="caution">
    <text evidence="3">The sequence shown here is derived from an EMBL/GenBank/DDBJ whole genome shotgun (WGS) entry which is preliminary data.</text>
</comment>
<dbReference type="InterPro" id="IPR036111">
    <property type="entry name" value="Mal/L-sulfo/L-lacto_DH-like_sf"/>
</dbReference>
<dbReference type="PANTHER" id="PTHR11091">
    <property type="entry name" value="OXIDOREDUCTASE-RELATED"/>
    <property type="match status" value="1"/>
</dbReference>
<accession>A0A251ZYG1</accession>
<sequence>MTEHTVCVPASLLEGRIFQYLCEAGASTVSARAATQALMHASLMGVDSHGARLAVHYATMLRGGRINPTPNLTLTQTSSAVTLMNADNGLGHYAGYQAMEKACEQALQAGVGICSVAHSTHFGAAGAYALHAASQNMIGIALSNSDANVALHGSTVPFHGTNPLAAAAPVQDGLPWFFDTATSSIPFNRVRLYRSLDKLLPPDVAATQNGQVTRNPHDAFMLLPLGGESYGFKGAGLAGLITILSAALSGATLDADMIPMTDTEDHKTYRNVGHFFMAINPEKFLGANHFKHIMKTYLASLSVCTSTTLGVPVLYPGEREWQIRGARLNQGIILDQQTYSALFS</sequence>
<dbReference type="Pfam" id="PF02615">
    <property type="entry name" value="Ldh_2"/>
    <property type="match status" value="1"/>
</dbReference>
<evidence type="ECO:0000313" key="3">
    <source>
        <dbReference type="EMBL" id="OUI79710.1"/>
    </source>
</evidence>
<dbReference type="InterPro" id="IPR043144">
    <property type="entry name" value="Mal/L-sulf/L-lact_DH-like_ah"/>
</dbReference>
<proteinExistence type="inferred from homology"/>
<dbReference type="GO" id="GO:0016491">
    <property type="term" value="F:oxidoreductase activity"/>
    <property type="evidence" value="ECO:0007669"/>
    <property type="project" value="UniProtKB-KW"/>
</dbReference>
<dbReference type="Gene3D" id="3.30.1370.60">
    <property type="entry name" value="Hypothetical oxidoreductase yiak, domain 2"/>
    <property type="match status" value="1"/>
</dbReference>
<organism evidence="3 4">
    <name type="scientific">Acetobacter orientalis</name>
    <dbReference type="NCBI Taxonomy" id="146474"/>
    <lineage>
        <taxon>Bacteria</taxon>
        <taxon>Pseudomonadati</taxon>
        <taxon>Pseudomonadota</taxon>
        <taxon>Alphaproteobacteria</taxon>
        <taxon>Acetobacterales</taxon>
        <taxon>Acetobacteraceae</taxon>
        <taxon>Acetobacter</taxon>
    </lineage>
</organism>
<keyword evidence="2" id="KW-0560">Oxidoreductase</keyword>
<name>A0A251ZYG1_9PROT</name>
<dbReference type="InterPro" id="IPR043143">
    <property type="entry name" value="Mal/L-sulf/L-lact_DH-like_NADP"/>
</dbReference>
<dbReference type="AlphaFoldDB" id="A0A251ZYG1"/>
<reference evidence="3 4" key="1">
    <citation type="submission" date="2014-06" db="EMBL/GenBank/DDBJ databases">
        <authorList>
            <person name="Ju J."/>
            <person name="Zhang J."/>
        </authorList>
    </citation>
    <scope>NUCLEOTIDE SEQUENCE [LARGE SCALE GENOMIC DNA]</scope>
    <source>
        <strain evidence="3">DmW_045</strain>
    </source>
</reference>
<evidence type="ECO:0000256" key="1">
    <source>
        <dbReference type="ARBA" id="ARBA00006056"/>
    </source>
</evidence>
<dbReference type="EMBL" id="JOMO01000055">
    <property type="protein sequence ID" value="OUI79710.1"/>
    <property type="molecule type" value="Genomic_DNA"/>
</dbReference>
<dbReference type="Proteomes" id="UP000194639">
    <property type="component" value="Unassembled WGS sequence"/>
</dbReference>
<comment type="similarity">
    <text evidence="1">Belongs to the LDH2/MDH2 oxidoreductase family.</text>
</comment>
<dbReference type="SUPFAM" id="SSF89733">
    <property type="entry name" value="L-sulfolactate dehydrogenase-like"/>
    <property type="match status" value="1"/>
</dbReference>
<dbReference type="PANTHER" id="PTHR11091:SF0">
    <property type="entry name" value="MALATE DEHYDROGENASE"/>
    <property type="match status" value="1"/>
</dbReference>